<name>A0A7W9FUH5_BREVE</name>
<evidence type="ECO:0000313" key="2">
    <source>
        <dbReference type="EMBL" id="MBB5771768.1"/>
    </source>
</evidence>
<feature type="transmembrane region" description="Helical" evidence="1">
    <location>
        <begin position="134"/>
        <end position="152"/>
    </location>
</feature>
<dbReference type="AlphaFoldDB" id="A0A7W9FUH5"/>
<evidence type="ECO:0000313" key="3">
    <source>
        <dbReference type="Proteomes" id="UP000556201"/>
    </source>
</evidence>
<proteinExistence type="predicted"/>
<dbReference type="Pfam" id="PF06532">
    <property type="entry name" value="NrsF"/>
    <property type="match status" value="1"/>
</dbReference>
<dbReference type="InterPro" id="IPR009495">
    <property type="entry name" value="NrsF"/>
</dbReference>
<organism evidence="2 3">
    <name type="scientific">Brevundimonas vesicularis</name>
    <name type="common">Pseudomonas vesicularis</name>
    <dbReference type="NCBI Taxonomy" id="41276"/>
    <lineage>
        <taxon>Bacteria</taxon>
        <taxon>Pseudomonadati</taxon>
        <taxon>Pseudomonadota</taxon>
        <taxon>Alphaproteobacteria</taxon>
        <taxon>Caulobacterales</taxon>
        <taxon>Caulobacteraceae</taxon>
        <taxon>Brevundimonas</taxon>
    </lineage>
</organism>
<feature type="transmembrane region" description="Helical" evidence="1">
    <location>
        <begin position="26"/>
        <end position="46"/>
    </location>
</feature>
<accession>A0A7W9FUH5</accession>
<feature type="transmembrane region" description="Helical" evidence="1">
    <location>
        <begin position="190"/>
        <end position="211"/>
    </location>
</feature>
<reference evidence="2 3" key="1">
    <citation type="submission" date="2020-08" db="EMBL/GenBank/DDBJ databases">
        <title>Functional genomics of gut bacteria from endangered species of beetles.</title>
        <authorList>
            <person name="Carlos-Shanley C."/>
        </authorList>
    </citation>
    <scope>NUCLEOTIDE SEQUENCE [LARGE SCALE GENOMIC DNA]</scope>
    <source>
        <strain evidence="2 3">S00192</strain>
    </source>
</reference>
<feature type="transmembrane region" description="Helical" evidence="1">
    <location>
        <begin position="91"/>
        <end position="114"/>
    </location>
</feature>
<comment type="caution">
    <text evidence="2">The sequence shown here is derived from an EMBL/GenBank/DDBJ whole genome shotgun (WGS) entry which is preliminary data.</text>
</comment>
<feature type="transmembrane region" description="Helical" evidence="1">
    <location>
        <begin position="159"/>
        <end position="178"/>
    </location>
</feature>
<keyword evidence="1" id="KW-1133">Transmembrane helix</keyword>
<dbReference type="RefSeq" id="WP_184279251.1">
    <property type="nucleotide sequence ID" value="NZ_JACHLJ010000002.1"/>
</dbReference>
<feature type="transmembrane region" description="Helical" evidence="1">
    <location>
        <begin position="58"/>
        <end position="79"/>
    </location>
</feature>
<dbReference type="Proteomes" id="UP000556201">
    <property type="component" value="Unassembled WGS sequence"/>
</dbReference>
<evidence type="ECO:0000256" key="1">
    <source>
        <dbReference type="SAM" id="Phobius"/>
    </source>
</evidence>
<evidence type="ECO:0008006" key="4">
    <source>
        <dbReference type="Google" id="ProtNLM"/>
    </source>
</evidence>
<dbReference type="EMBL" id="JACHLJ010000002">
    <property type="protein sequence ID" value="MBB5771768.1"/>
    <property type="molecule type" value="Genomic_DNA"/>
</dbReference>
<keyword evidence="1" id="KW-0472">Membrane</keyword>
<gene>
    <name evidence="2" type="ORF">HNP47_001772</name>
</gene>
<keyword evidence="1" id="KW-0812">Transmembrane</keyword>
<protein>
    <recommendedName>
        <fullName evidence="4">DUF1109 domain-containing protein</fullName>
    </recommendedName>
</protein>
<sequence>MKTDDLITSLALDLPPTSQSEADRRVLLFMLPAAGVALAGVVWWLGLRPDLMSAVAGSTFWAKAAYTAALCVAGFWLLDRLGRPGASPCRPAILLAAILAVAAGWAVVELLGAAPDARMGMVMGRSARVCPTNILSLGAMAAPFIFFAARRFAPVKPAFAGAAAGLLTAGLAATVYGLHCPEHTAAFVAVWYTLGIGLVAVLGAALGRFAFRW</sequence>